<evidence type="ECO:0000313" key="3">
    <source>
        <dbReference type="Proteomes" id="UP001519460"/>
    </source>
</evidence>
<name>A0ABD0KBN5_9CAEN</name>
<evidence type="ECO:0000313" key="2">
    <source>
        <dbReference type="EMBL" id="KAK7484513.1"/>
    </source>
</evidence>
<comment type="caution">
    <text evidence="2">The sequence shown here is derived from an EMBL/GenBank/DDBJ whole genome shotgun (WGS) entry which is preliminary data.</text>
</comment>
<dbReference type="EMBL" id="JACVVK020000209">
    <property type="protein sequence ID" value="KAK7484513.1"/>
    <property type="molecule type" value="Genomic_DNA"/>
</dbReference>
<evidence type="ECO:0000256" key="1">
    <source>
        <dbReference type="SAM" id="MobiDB-lite"/>
    </source>
</evidence>
<protein>
    <submittedName>
        <fullName evidence="2">Uncharacterized protein</fullName>
    </submittedName>
</protein>
<proteinExistence type="predicted"/>
<keyword evidence="3" id="KW-1185">Reference proteome</keyword>
<reference evidence="2 3" key="1">
    <citation type="journal article" date="2023" name="Sci. Data">
        <title>Genome assembly of the Korean intertidal mud-creeper Batillaria attramentaria.</title>
        <authorList>
            <person name="Patra A.K."/>
            <person name="Ho P.T."/>
            <person name="Jun S."/>
            <person name="Lee S.J."/>
            <person name="Kim Y."/>
            <person name="Won Y.J."/>
        </authorList>
    </citation>
    <scope>NUCLEOTIDE SEQUENCE [LARGE SCALE GENOMIC DNA]</scope>
    <source>
        <strain evidence="2">Wonlab-2016</strain>
    </source>
</reference>
<feature type="non-terminal residue" evidence="2">
    <location>
        <position position="50"/>
    </location>
</feature>
<feature type="region of interest" description="Disordered" evidence="1">
    <location>
        <begin position="1"/>
        <end position="35"/>
    </location>
</feature>
<sequence>MESSGPQREADAYHNRRHCNSSGEMERSHSQEFVALSSGGNLRPYVLGTE</sequence>
<gene>
    <name evidence="2" type="ORF">BaRGS_00024269</name>
</gene>
<accession>A0ABD0KBN5</accession>
<dbReference type="Proteomes" id="UP001519460">
    <property type="component" value="Unassembled WGS sequence"/>
</dbReference>
<organism evidence="2 3">
    <name type="scientific">Batillaria attramentaria</name>
    <dbReference type="NCBI Taxonomy" id="370345"/>
    <lineage>
        <taxon>Eukaryota</taxon>
        <taxon>Metazoa</taxon>
        <taxon>Spiralia</taxon>
        <taxon>Lophotrochozoa</taxon>
        <taxon>Mollusca</taxon>
        <taxon>Gastropoda</taxon>
        <taxon>Caenogastropoda</taxon>
        <taxon>Sorbeoconcha</taxon>
        <taxon>Cerithioidea</taxon>
        <taxon>Batillariidae</taxon>
        <taxon>Batillaria</taxon>
    </lineage>
</organism>
<dbReference type="AlphaFoldDB" id="A0ABD0KBN5"/>